<feature type="transmembrane region" description="Helical" evidence="2">
    <location>
        <begin position="128"/>
        <end position="150"/>
    </location>
</feature>
<evidence type="ECO:0000313" key="3">
    <source>
        <dbReference type="EMBL" id="PSR71614.1"/>
    </source>
</evidence>
<keyword evidence="2" id="KW-0812">Transmembrane</keyword>
<gene>
    <name evidence="3" type="ORF">PHLCEN_2v12467</name>
</gene>
<feature type="region of interest" description="Disordered" evidence="1">
    <location>
        <begin position="241"/>
        <end position="262"/>
    </location>
</feature>
<sequence>MANDVAKAQLIDQFMTAVVYGIYLVTLGMTISVLFWGRMGQKRRNWPLILVMVLMFIFATFDVAFGLQHNLDAFIYYTGPGGATEAFEDISNWVNVMKTVDVQLMTLIGDGMLIYRCWVVFNHNWLIIVFPILLWLANAVCAFAIIVITATLRENTLIHVGNLKPWITSFLVVTLVTNLLTTGISFNLIIIRVDKGIAVGGNNGTYAETAPSIPLNFRRHPPNHTTTYDLEVSVDVSVSRDVDQDTDHRDLDTVDGGKDSVTVASGDADAKWQAV</sequence>
<comment type="caution">
    <text evidence="3">The sequence shown here is derived from an EMBL/GenBank/DDBJ whole genome shotgun (WGS) entry which is preliminary data.</text>
</comment>
<dbReference type="AlphaFoldDB" id="A0A2R6NGV8"/>
<name>A0A2R6NGV8_9APHY</name>
<accession>A0A2R6NGV8</accession>
<reference evidence="3 4" key="1">
    <citation type="submission" date="2018-02" db="EMBL/GenBank/DDBJ databases">
        <title>Genome sequence of the basidiomycete white-rot fungus Phlebia centrifuga.</title>
        <authorList>
            <person name="Granchi Z."/>
            <person name="Peng M."/>
            <person name="de Vries R.P."/>
            <person name="Hilden K."/>
            <person name="Makela M.R."/>
            <person name="Grigoriev I."/>
            <person name="Riley R."/>
        </authorList>
    </citation>
    <scope>NUCLEOTIDE SEQUENCE [LARGE SCALE GENOMIC DNA]</scope>
    <source>
        <strain evidence="3 4">FBCC195</strain>
    </source>
</reference>
<keyword evidence="2" id="KW-0472">Membrane</keyword>
<evidence type="ECO:0000256" key="2">
    <source>
        <dbReference type="SAM" id="Phobius"/>
    </source>
</evidence>
<keyword evidence="2" id="KW-1133">Transmembrane helix</keyword>
<feature type="compositionally biased region" description="Basic and acidic residues" evidence="1">
    <location>
        <begin position="241"/>
        <end position="258"/>
    </location>
</feature>
<keyword evidence="4" id="KW-1185">Reference proteome</keyword>
<dbReference type="Proteomes" id="UP000186601">
    <property type="component" value="Unassembled WGS sequence"/>
</dbReference>
<dbReference type="EMBL" id="MLYV02001259">
    <property type="protein sequence ID" value="PSR71614.1"/>
    <property type="molecule type" value="Genomic_DNA"/>
</dbReference>
<evidence type="ECO:0000313" key="4">
    <source>
        <dbReference type="Proteomes" id="UP000186601"/>
    </source>
</evidence>
<feature type="transmembrane region" description="Helical" evidence="2">
    <location>
        <begin position="48"/>
        <end position="67"/>
    </location>
</feature>
<feature type="transmembrane region" description="Helical" evidence="2">
    <location>
        <begin position="170"/>
        <end position="190"/>
    </location>
</feature>
<protein>
    <submittedName>
        <fullName evidence="3">Uncharacterized protein</fullName>
    </submittedName>
</protein>
<feature type="transmembrane region" description="Helical" evidence="2">
    <location>
        <begin position="102"/>
        <end position="121"/>
    </location>
</feature>
<organism evidence="3 4">
    <name type="scientific">Hermanssonia centrifuga</name>
    <dbReference type="NCBI Taxonomy" id="98765"/>
    <lineage>
        <taxon>Eukaryota</taxon>
        <taxon>Fungi</taxon>
        <taxon>Dikarya</taxon>
        <taxon>Basidiomycota</taxon>
        <taxon>Agaricomycotina</taxon>
        <taxon>Agaricomycetes</taxon>
        <taxon>Polyporales</taxon>
        <taxon>Meruliaceae</taxon>
        <taxon>Hermanssonia</taxon>
    </lineage>
</organism>
<proteinExistence type="predicted"/>
<evidence type="ECO:0000256" key="1">
    <source>
        <dbReference type="SAM" id="MobiDB-lite"/>
    </source>
</evidence>
<dbReference type="OrthoDB" id="3357408at2759"/>
<feature type="transmembrane region" description="Helical" evidence="2">
    <location>
        <begin position="17"/>
        <end position="36"/>
    </location>
</feature>